<protein>
    <recommendedName>
        <fullName evidence="2">LPS-assembly protein LptD central domain-containing protein</fullName>
    </recommendedName>
</protein>
<dbReference type="AlphaFoldDB" id="A0A381N4W3"/>
<dbReference type="PANTHER" id="PTHR30189:SF1">
    <property type="entry name" value="LPS-ASSEMBLY PROTEIN LPTD"/>
    <property type="match status" value="1"/>
</dbReference>
<dbReference type="GO" id="GO:0009279">
    <property type="term" value="C:cell outer membrane"/>
    <property type="evidence" value="ECO:0007669"/>
    <property type="project" value="TreeGrafter"/>
</dbReference>
<feature type="compositionally biased region" description="Acidic residues" evidence="1">
    <location>
        <begin position="730"/>
        <end position="750"/>
    </location>
</feature>
<feature type="domain" description="LPS-assembly protein LptD central" evidence="2">
    <location>
        <begin position="199"/>
        <end position="669"/>
    </location>
</feature>
<dbReference type="Pfam" id="PF19838">
    <property type="entry name" value="LptD_2"/>
    <property type="match status" value="1"/>
</dbReference>
<evidence type="ECO:0000313" key="3">
    <source>
        <dbReference type="EMBL" id="SUZ49479.1"/>
    </source>
</evidence>
<name>A0A381N4W3_9ZZZZ</name>
<dbReference type="PANTHER" id="PTHR30189">
    <property type="entry name" value="LPS-ASSEMBLY PROTEIN"/>
    <property type="match status" value="1"/>
</dbReference>
<dbReference type="EMBL" id="UINC01000119">
    <property type="protein sequence ID" value="SUZ49479.1"/>
    <property type="molecule type" value="Genomic_DNA"/>
</dbReference>
<dbReference type="GO" id="GO:1990351">
    <property type="term" value="C:transporter complex"/>
    <property type="evidence" value="ECO:0007669"/>
    <property type="project" value="TreeGrafter"/>
</dbReference>
<evidence type="ECO:0000259" key="2">
    <source>
        <dbReference type="Pfam" id="PF19838"/>
    </source>
</evidence>
<feature type="compositionally biased region" description="Basic and acidic residues" evidence="1">
    <location>
        <begin position="703"/>
        <end position="729"/>
    </location>
</feature>
<organism evidence="3">
    <name type="scientific">marine metagenome</name>
    <dbReference type="NCBI Taxonomy" id="408172"/>
    <lineage>
        <taxon>unclassified sequences</taxon>
        <taxon>metagenomes</taxon>
        <taxon>ecological metagenomes</taxon>
    </lineage>
</organism>
<gene>
    <name evidence="3" type="ORF">METZ01_LOCUS2333</name>
</gene>
<dbReference type="InterPro" id="IPR050218">
    <property type="entry name" value="LptD"/>
</dbReference>
<dbReference type="InterPro" id="IPR045659">
    <property type="entry name" value="LptD_2"/>
</dbReference>
<feature type="region of interest" description="Disordered" evidence="1">
    <location>
        <begin position="702"/>
        <end position="752"/>
    </location>
</feature>
<proteinExistence type="predicted"/>
<sequence>MQTKKLYKSHFVKLIFICVLFCGIKINYSQDIKENDSIIQNDTLTKKPLLLGKITRNAKGYIRIDKTKGKIYLYDQAELYYLDTELKAGIIVLDYNNHEVAAGRIKDSTGQLIQPPFFKQAGNEVNPDSIRFNFDTKKAIIWNSKSEQNGMNVSALATKKENDSVYFIKDAKVTTSKNVEDPEYYIRVRKGKFIPKNKIIAGLSNLYIEDVPTPIFLPFAYFPLTENRKTGFIFPTIGQNNQRGYFFQNGGYYFAFNDYFDMTLLGDYYTNGSYGFRNESNYRKRYRYSGSMSIRFENLINGERGLPGYSKNNIYNFRWSHSQDSKSNPNSRFSASVNLGSSNYFRESVNQLNTPNFLNNTMNSSVSYSKTFRGYPSVNMSLTASHSQNTRTKKVNMSLPTLNASMERVYPFVKRNGQKKGFFKNINFQYSLRGENRILTSDSLFLKKEMFDDAIYGMKHSIPISTNFKVLKHLSVSVGGSFEEVWTGQTIKRNDYDLINQTIGTKDTIKGFDRFNKYNFSANIGTTIYGVFNFKEGKKFQTIRHVIRPSVNYGINPSFEKYYDEYIIDADGNTREYSRFEGGFFGVPGNNFSSSIGISVNNVLEAKIKDKDSTAIEPKKIKLLNNLNFNTSYNIAADSLNWSPVRMTSGMTLFEDKLNINVGATFDPYAINDQGKRINKFHSGGFRMTSANINMGFAFTSKNSKEKSKESDNSRSGGRTDDLFGRVDDFADSSFDDDQDDDNDEDEEVTDSSFYNNKMPWDIRFAHSLTYNNNQGQKEISNNSLMFSGNVSLSKKWRIGGSSGYDFKNTGFTYTQLRFERDLDSWKMNFNWVPFSTRASWYFFIGIKSNLLKDLKYDKRRLPDKRF</sequence>
<evidence type="ECO:0000256" key="1">
    <source>
        <dbReference type="SAM" id="MobiDB-lite"/>
    </source>
</evidence>
<accession>A0A381N4W3</accession>
<reference evidence="3" key="1">
    <citation type="submission" date="2018-05" db="EMBL/GenBank/DDBJ databases">
        <authorList>
            <person name="Lanie J.A."/>
            <person name="Ng W.-L."/>
            <person name="Kazmierczak K.M."/>
            <person name="Andrzejewski T.M."/>
            <person name="Davidsen T.M."/>
            <person name="Wayne K.J."/>
            <person name="Tettelin H."/>
            <person name="Glass J.I."/>
            <person name="Rusch D."/>
            <person name="Podicherti R."/>
            <person name="Tsui H.-C.T."/>
            <person name="Winkler M.E."/>
        </authorList>
    </citation>
    <scope>NUCLEOTIDE SEQUENCE</scope>
</reference>